<sequence length="202" mass="22563">MKSTLSAILYLLVTLTLRSEVMVGPSLEWLADTSASVGIYRVTQTRKESDSSFQLSFSLDESLKATPPQSASSPYWLGLPKDPQPSSVAEEDRFLIFFKSDEKDEARIAHLINLSTPKSRSLMSVAINCKFEVLAEQAAILAVVRGRIKSRPTTTSTKWREYPASRFDVEVPKASPAFIVLWYGSDCYLLLPEDLKPVNLKK</sequence>
<dbReference type="Proteomes" id="UP001371305">
    <property type="component" value="Unassembled WGS sequence"/>
</dbReference>
<organism evidence="1 2">
    <name type="scientific">Luteolibacter soli</name>
    <dbReference type="NCBI Taxonomy" id="3135280"/>
    <lineage>
        <taxon>Bacteria</taxon>
        <taxon>Pseudomonadati</taxon>
        <taxon>Verrucomicrobiota</taxon>
        <taxon>Verrucomicrobiia</taxon>
        <taxon>Verrucomicrobiales</taxon>
        <taxon>Verrucomicrobiaceae</taxon>
        <taxon>Luteolibacter</taxon>
    </lineage>
</organism>
<proteinExistence type="predicted"/>
<protein>
    <submittedName>
        <fullName evidence="1">Uncharacterized protein</fullName>
    </submittedName>
</protein>
<evidence type="ECO:0000313" key="2">
    <source>
        <dbReference type="Proteomes" id="UP001371305"/>
    </source>
</evidence>
<comment type="caution">
    <text evidence="1">The sequence shown here is derived from an EMBL/GenBank/DDBJ whole genome shotgun (WGS) entry which is preliminary data.</text>
</comment>
<reference evidence="1 2" key="1">
    <citation type="submission" date="2024-04" db="EMBL/GenBank/DDBJ databases">
        <title>Luteolibacter sp. isolated from soil.</title>
        <authorList>
            <person name="An J."/>
        </authorList>
    </citation>
    <scope>NUCLEOTIDE SEQUENCE [LARGE SCALE GENOMIC DNA]</scope>
    <source>
        <strain evidence="1 2">Y139</strain>
    </source>
</reference>
<evidence type="ECO:0000313" key="1">
    <source>
        <dbReference type="EMBL" id="MEK7953798.1"/>
    </source>
</evidence>
<name>A0ABU9B1Y2_9BACT</name>
<keyword evidence="2" id="KW-1185">Reference proteome</keyword>
<dbReference type="EMBL" id="JBBUKT010000013">
    <property type="protein sequence ID" value="MEK7953798.1"/>
    <property type="molecule type" value="Genomic_DNA"/>
</dbReference>
<accession>A0ABU9B1Y2</accession>
<gene>
    <name evidence="1" type="ORF">WKV53_25000</name>
</gene>
<dbReference type="RefSeq" id="WP_341407564.1">
    <property type="nucleotide sequence ID" value="NZ_JBBUKT010000013.1"/>
</dbReference>